<gene>
    <name evidence="1" type="ORF">HHK36_001921</name>
</gene>
<reference evidence="1 2" key="1">
    <citation type="submission" date="2020-04" db="EMBL/GenBank/DDBJ databases">
        <title>Plant Genome Project.</title>
        <authorList>
            <person name="Zhang R.-G."/>
        </authorList>
    </citation>
    <scope>NUCLEOTIDE SEQUENCE [LARGE SCALE GENOMIC DNA]</scope>
    <source>
        <strain evidence="1">YNK0</strain>
        <tissue evidence="1">Leaf</tissue>
    </source>
</reference>
<comment type="caution">
    <text evidence="1">The sequence shown here is derived from an EMBL/GenBank/DDBJ whole genome shotgun (WGS) entry which is preliminary data.</text>
</comment>
<dbReference type="InterPro" id="IPR036291">
    <property type="entry name" value="NAD(P)-bd_dom_sf"/>
</dbReference>
<dbReference type="Proteomes" id="UP000655225">
    <property type="component" value="Unassembled WGS sequence"/>
</dbReference>
<dbReference type="OrthoDB" id="2735536at2759"/>
<dbReference type="EMBL" id="JABCRI010000001">
    <property type="protein sequence ID" value="KAF8413925.1"/>
    <property type="molecule type" value="Genomic_DNA"/>
</dbReference>
<name>A0A834ZY53_TETSI</name>
<protein>
    <submittedName>
        <fullName evidence="1">Uncharacterized protein</fullName>
    </submittedName>
</protein>
<evidence type="ECO:0000313" key="1">
    <source>
        <dbReference type="EMBL" id="KAF8413925.1"/>
    </source>
</evidence>
<evidence type="ECO:0000313" key="2">
    <source>
        <dbReference type="Proteomes" id="UP000655225"/>
    </source>
</evidence>
<dbReference type="Gene3D" id="3.40.50.720">
    <property type="entry name" value="NAD(P)-binding Rossmann-like Domain"/>
    <property type="match status" value="1"/>
</dbReference>
<proteinExistence type="predicted"/>
<dbReference type="AlphaFoldDB" id="A0A834ZY53"/>
<dbReference type="SUPFAM" id="SSF51735">
    <property type="entry name" value="NAD(P)-binding Rossmann-fold domains"/>
    <property type="match status" value="1"/>
</dbReference>
<organism evidence="1 2">
    <name type="scientific">Tetracentron sinense</name>
    <name type="common">Spur-leaf</name>
    <dbReference type="NCBI Taxonomy" id="13715"/>
    <lineage>
        <taxon>Eukaryota</taxon>
        <taxon>Viridiplantae</taxon>
        <taxon>Streptophyta</taxon>
        <taxon>Embryophyta</taxon>
        <taxon>Tracheophyta</taxon>
        <taxon>Spermatophyta</taxon>
        <taxon>Magnoliopsida</taxon>
        <taxon>Trochodendrales</taxon>
        <taxon>Trochodendraceae</taxon>
        <taxon>Tetracentron</taxon>
    </lineage>
</organism>
<accession>A0A834ZY53</accession>
<sequence>MSHPISKSLSLPLDSSPQSAPFLMNPSLIFISPNQNGLTNYRMLLECTGVHRRGKGKEEEETKFKARLVCVTSGISFLGLAIVNCLLDCGYSVRIIIDNEDEDAKNGLEIIIVRPFNWVIQTIDFIPGVDGPIKDIPRVLINMH</sequence>
<keyword evidence="2" id="KW-1185">Reference proteome</keyword>